<dbReference type="EMBL" id="CP008742">
    <property type="protein sequence ID" value="ARD14734.1"/>
    <property type="molecule type" value="Genomic_DNA"/>
</dbReference>
<name>A0ABC8BM91_PSESS</name>
<keyword evidence="1" id="KW-0472">Membrane</keyword>
<dbReference type="KEGG" id="psav:PSA3335_25960"/>
<dbReference type="Proteomes" id="UP000005729">
    <property type="component" value="Chromosome"/>
</dbReference>
<evidence type="ECO:0000256" key="1">
    <source>
        <dbReference type="SAM" id="Phobius"/>
    </source>
</evidence>
<sequence>MDLPIPLNLIAKALCWTKQRVTKILLYKTYVRSHMKWNSRHQLGSWWRPLGDHLQYSLRLAQPTDPHPHVSRLALKSTGQTLANVDFYFEASGAGVRYQERISACDVNQTPIIWTLTNVPVLKFIGGEPDGIAFSVEEVQLRQCVVRVSNGDVLPPCNSMRSDLTQSWLMSDDWAYQWGHWWNCNAIKFAKGELAMYWRWWFGRPRDPVYTPLTRRRRNKPILTSLLRGLGGLMALPPIVTVQFWLAIWSGLCVLDRNDRLVFRWRAKRSENV</sequence>
<keyword evidence="1" id="KW-0812">Transmembrane</keyword>
<organism evidence="2 3">
    <name type="scientific">Pseudomonas savastanoi pv. savastanoi NCPPB 3335</name>
    <dbReference type="NCBI Taxonomy" id="693985"/>
    <lineage>
        <taxon>Bacteria</taxon>
        <taxon>Pseudomonadati</taxon>
        <taxon>Pseudomonadota</taxon>
        <taxon>Gammaproteobacteria</taxon>
        <taxon>Pseudomonadales</taxon>
        <taxon>Pseudomonadaceae</taxon>
        <taxon>Pseudomonas</taxon>
    </lineage>
</organism>
<evidence type="ECO:0000313" key="3">
    <source>
        <dbReference type="Proteomes" id="UP000005729"/>
    </source>
</evidence>
<reference evidence="2 3" key="1">
    <citation type="journal article" date="2010" name="Environ. Microbiol.">
        <title>Annotation and overview of the Pseudomonas savastanoi pv. savastanoi NCPPB 3335 draft genome reveals the virulence gene complement of a tumour-inducing pathogen of woody hosts.</title>
        <authorList>
            <person name="Rodriguez-Palenzuela P."/>
            <person name="Matas I.M."/>
            <person name="Murillo J."/>
            <person name="Lopez-Solanilla E."/>
            <person name="Bardaji L."/>
            <person name="Perez-Martinez I."/>
            <person name="Rodriguez-Moskera M.E."/>
            <person name="Penyalver R."/>
            <person name="Lopez M.M."/>
            <person name="Quesada J.M."/>
            <person name="Biehl B.S."/>
            <person name="Perna N.T."/>
            <person name="Glasner J.D."/>
            <person name="Cabot E.L."/>
            <person name="Neeno-Eckwall E."/>
            <person name="Ramos C."/>
        </authorList>
    </citation>
    <scope>NUCLEOTIDE SEQUENCE [LARGE SCALE GENOMIC DNA]</scope>
    <source>
        <strain evidence="2 3">NCPPB 3335</strain>
    </source>
</reference>
<accession>A0ABC8BM91</accession>
<evidence type="ECO:0000313" key="2">
    <source>
        <dbReference type="EMBL" id="ARD14734.1"/>
    </source>
</evidence>
<gene>
    <name evidence="2" type="ORF">PSA3335_25960</name>
</gene>
<proteinExistence type="predicted"/>
<protein>
    <submittedName>
        <fullName evidence="2">Uncharacterized protein</fullName>
    </submittedName>
</protein>
<feature type="transmembrane region" description="Helical" evidence="1">
    <location>
        <begin position="225"/>
        <end position="248"/>
    </location>
</feature>
<keyword evidence="1" id="KW-1133">Transmembrane helix</keyword>
<dbReference type="AlphaFoldDB" id="A0ABC8BM91"/>